<dbReference type="SUPFAM" id="SSF56112">
    <property type="entry name" value="Protein kinase-like (PK-like)"/>
    <property type="match status" value="1"/>
</dbReference>
<evidence type="ECO:0000256" key="4">
    <source>
        <dbReference type="ARBA" id="ARBA00022737"/>
    </source>
</evidence>
<keyword evidence="5" id="KW-0009">Actin-binding</keyword>
<dbReference type="GO" id="GO:0001917">
    <property type="term" value="C:photoreceptor inner segment"/>
    <property type="evidence" value="ECO:0007669"/>
    <property type="project" value="TreeGrafter"/>
</dbReference>
<dbReference type="PROSITE" id="PS50011">
    <property type="entry name" value="PROTEIN_KINASE_DOM"/>
    <property type="match status" value="1"/>
</dbReference>
<dbReference type="InterPro" id="IPR000719">
    <property type="entry name" value="Prot_kinase_dom"/>
</dbReference>
<dbReference type="Gene3D" id="1.10.510.10">
    <property type="entry name" value="Transferase(Phosphotransferase) domain 1"/>
    <property type="match status" value="1"/>
</dbReference>
<dbReference type="Pfam" id="PF00069">
    <property type="entry name" value="Pkinase"/>
    <property type="match status" value="1"/>
</dbReference>
<dbReference type="InterPro" id="IPR052409">
    <property type="entry name" value="Myosin-III_kinase_activity"/>
</dbReference>
<dbReference type="GO" id="GO:0005524">
    <property type="term" value="F:ATP binding"/>
    <property type="evidence" value="ECO:0007669"/>
    <property type="project" value="InterPro"/>
</dbReference>
<dbReference type="AlphaFoldDB" id="A0AAV2L9K9"/>
<keyword evidence="10" id="KW-1185">Reference proteome</keyword>
<evidence type="ECO:0000313" key="9">
    <source>
        <dbReference type="EMBL" id="CAL1597251.1"/>
    </source>
</evidence>
<organism evidence="9 10">
    <name type="scientific">Knipowitschia caucasica</name>
    <name type="common">Caucasian dwarf goby</name>
    <name type="synonym">Pomatoschistus caucasicus</name>
    <dbReference type="NCBI Taxonomy" id="637954"/>
    <lineage>
        <taxon>Eukaryota</taxon>
        <taxon>Metazoa</taxon>
        <taxon>Chordata</taxon>
        <taxon>Craniata</taxon>
        <taxon>Vertebrata</taxon>
        <taxon>Euteleostomi</taxon>
        <taxon>Actinopterygii</taxon>
        <taxon>Neopterygii</taxon>
        <taxon>Teleostei</taxon>
        <taxon>Neoteleostei</taxon>
        <taxon>Acanthomorphata</taxon>
        <taxon>Gobiaria</taxon>
        <taxon>Gobiiformes</taxon>
        <taxon>Gobioidei</taxon>
        <taxon>Gobiidae</taxon>
        <taxon>Gobiinae</taxon>
        <taxon>Knipowitschia</taxon>
    </lineage>
</organism>
<evidence type="ECO:0000256" key="3">
    <source>
        <dbReference type="ARBA" id="ARBA00022490"/>
    </source>
</evidence>
<dbReference type="GO" id="GO:0004674">
    <property type="term" value="F:protein serine/threonine kinase activity"/>
    <property type="evidence" value="ECO:0007669"/>
    <property type="project" value="TreeGrafter"/>
</dbReference>
<dbReference type="EMBL" id="OZ035843">
    <property type="protein sequence ID" value="CAL1597251.1"/>
    <property type="molecule type" value="Genomic_DNA"/>
</dbReference>
<dbReference type="GO" id="GO:0032426">
    <property type="term" value="C:stereocilium tip"/>
    <property type="evidence" value="ECO:0007669"/>
    <property type="project" value="TreeGrafter"/>
</dbReference>
<gene>
    <name evidence="9" type="ORF">KC01_LOCUS25779</name>
</gene>
<dbReference type="GO" id="GO:0030832">
    <property type="term" value="P:regulation of actin filament length"/>
    <property type="evidence" value="ECO:0007669"/>
    <property type="project" value="TreeGrafter"/>
</dbReference>
<dbReference type="PANTHER" id="PTHR46256:SF4">
    <property type="entry name" value="MYOSIN-IIIA"/>
    <property type="match status" value="1"/>
</dbReference>
<proteinExistence type="predicted"/>
<comment type="subcellular location">
    <subcellularLocation>
        <location evidence="2">Cell projection</location>
    </subcellularLocation>
    <subcellularLocation>
        <location evidence="1">Cytoplasm</location>
        <location evidence="1">Cytoskeleton</location>
    </subcellularLocation>
</comment>
<protein>
    <recommendedName>
        <fullName evidence="8">Protein kinase domain-containing protein</fullName>
    </recommendedName>
</protein>
<evidence type="ECO:0000313" key="10">
    <source>
        <dbReference type="Proteomes" id="UP001497482"/>
    </source>
</evidence>
<keyword evidence="6" id="KW-0206">Cytoskeleton</keyword>
<keyword evidence="7" id="KW-0966">Cell projection</keyword>
<accession>A0AAV2L9K9</accession>
<dbReference type="GO" id="GO:0005856">
    <property type="term" value="C:cytoskeleton"/>
    <property type="evidence" value="ECO:0007669"/>
    <property type="project" value="UniProtKB-SubCell"/>
</dbReference>
<evidence type="ECO:0000256" key="1">
    <source>
        <dbReference type="ARBA" id="ARBA00004245"/>
    </source>
</evidence>
<keyword evidence="3" id="KW-0963">Cytoplasm</keyword>
<evidence type="ECO:0000256" key="5">
    <source>
        <dbReference type="ARBA" id="ARBA00023203"/>
    </source>
</evidence>
<dbReference type="GO" id="GO:0000146">
    <property type="term" value="F:microfilament motor activity"/>
    <property type="evidence" value="ECO:0007669"/>
    <property type="project" value="TreeGrafter"/>
</dbReference>
<dbReference type="GO" id="GO:0003779">
    <property type="term" value="F:actin binding"/>
    <property type="evidence" value="ECO:0007669"/>
    <property type="project" value="UniProtKB-KW"/>
</dbReference>
<dbReference type="Proteomes" id="UP001497482">
    <property type="component" value="Chromosome 21"/>
</dbReference>
<name>A0AAV2L9K9_KNICA</name>
<evidence type="ECO:0000256" key="7">
    <source>
        <dbReference type="ARBA" id="ARBA00023273"/>
    </source>
</evidence>
<dbReference type="GO" id="GO:0032433">
    <property type="term" value="C:filopodium tip"/>
    <property type="evidence" value="ECO:0007669"/>
    <property type="project" value="TreeGrafter"/>
</dbReference>
<dbReference type="InterPro" id="IPR011009">
    <property type="entry name" value="Kinase-like_dom_sf"/>
</dbReference>
<keyword evidence="4" id="KW-0677">Repeat</keyword>
<feature type="domain" description="Protein kinase" evidence="8">
    <location>
        <begin position="1"/>
        <end position="107"/>
    </location>
</feature>
<sequence>MDEAIIAYILHEALMGLQHLHINKTIHRDVKGNNILLTTHGGVKLVDFGVSAQLTNARLRRNTSVGTPFWMAPERVVVLAARSSHSRMIQAGDWVRVALRIELIDWC</sequence>
<dbReference type="PANTHER" id="PTHR46256">
    <property type="entry name" value="AGAP011099-PA"/>
    <property type="match status" value="1"/>
</dbReference>
<reference evidence="9 10" key="1">
    <citation type="submission" date="2024-04" db="EMBL/GenBank/DDBJ databases">
        <authorList>
            <person name="Waldvogel A.-M."/>
            <person name="Schoenle A."/>
        </authorList>
    </citation>
    <scope>NUCLEOTIDE SEQUENCE [LARGE SCALE GENOMIC DNA]</scope>
</reference>
<evidence type="ECO:0000256" key="2">
    <source>
        <dbReference type="ARBA" id="ARBA00004316"/>
    </source>
</evidence>
<evidence type="ECO:0000259" key="8">
    <source>
        <dbReference type="PROSITE" id="PS50011"/>
    </source>
</evidence>
<dbReference type="GO" id="GO:0007605">
    <property type="term" value="P:sensory perception of sound"/>
    <property type="evidence" value="ECO:0007669"/>
    <property type="project" value="TreeGrafter"/>
</dbReference>
<evidence type="ECO:0000256" key="6">
    <source>
        <dbReference type="ARBA" id="ARBA00023212"/>
    </source>
</evidence>
<dbReference type="GO" id="GO:0051491">
    <property type="term" value="P:positive regulation of filopodium assembly"/>
    <property type="evidence" value="ECO:0007669"/>
    <property type="project" value="TreeGrafter"/>
</dbReference>